<name>A0ABQ5CYQ3_9ASTR</name>
<sequence length="206" mass="23724">MHYLIVFKVFCSGRPPDTAYPPVGYDVSNLLLKQRINCCSLTSVLPNNTAYSVHSIRRTNIQQINTAYSNKLNMAYRSPNIVAVAILRTMTKPASENDLHGSDNTTRELNKNAKFKIGDEFVKILHDNAKILQDNTFNEVNKGDVIDHMAKVLEISEWIKIPNIDRNQIRWHVFLISLSGRAREWWDNETKGTVTTWKELGEKFFR</sequence>
<keyword evidence="2" id="KW-1185">Reference proteome</keyword>
<reference evidence="1" key="2">
    <citation type="submission" date="2022-01" db="EMBL/GenBank/DDBJ databases">
        <authorList>
            <person name="Yamashiro T."/>
            <person name="Shiraishi A."/>
            <person name="Satake H."/>
            <person name="Nakayama K."/>
        </authorList>
    </citation>
    <scope>NUCLEOTIDE SEQUENCE</scope>
</reference>
<evidence type="ECO:0008006" key="3">
    <source>
        <dbReference type="Google" id="ProtNLM"/>
    </source>
</evidence>
<evidence type="ECO:0000313" key="1">
    <source>
        <dbReference type="EMBL" id="GJT31692.1"/>
    </source>
</evidence>
<organism evidence="1 2">
    <name type="scientific">Tanacetum coccineum</name>
    <dbReference type="NCBI Taxonomy" id="301880"/>
    <lineage>
        <taxon>Eukaryota</taxon>
        <taxon>Viridiplantae</taxon>
        <taxon>Streptophyta</taxon>
        <taxon>Embryophyta</taxon>
        <taxon>Tracheophyta</taxon>
        <taxon>Spermatophyta</taxon>
        <taxon>Magnoliopsida</taxon>
        <taxon>eudicotyledons</taxon>
        <taxon>Gunneridae</taxon>
        <taxon>Pentapetalae</taxon>
        <taxon>asterids</taxon>
        <taxon>campanulids</taxon>
        <taxon>Asterales</taxon>
        <taxon>Asteraceae</taxon>
        <taxon>Asteroideae</taxon>
        <taxon>Anthemideae</taxon>
        <taxon>Anthemidinae</taxon>
        <taxon>Tanacetum</taxon>
    </lineage>
</organism>
<gene>
    <name evidence="1" type="ORF">Tco_0922111</name>
</gene>
<protein>
    <recommendedName>
        <fullName evidence="3">Reverse transcriptase domain-containing protein</fullName>
    </recommendedName>
</protein>
<proteinExistence type="predicted"/>
<reference evidence="1" key="1">
    <citation type="journal article" date="2022" name="Int. J. Mol. Sci.">
        <title>Draft Genome of Tanacetum Coccineum: Genomic Comparison of Closely Related Tanacetum-Family Plants.</title>
        <authorList>
            <person name="Yamashiro T."/>
            <person name="Shiraishi A."/>
            <person name="Nakayama K."/>
            <person name="Satake H."/>
        </authorList>
    </citation>
    <scope>NUCLEOTIDE SEQUENCE</scope>
</reference>
<dbReference type="EMBL" id="BQNB010014727">
    <property type="protein sequence ID" value="GJT31692.1"/>
    <property type="molecule type" value="Genomic_DNA"/>
</dbReference>
<comment type="caution">
    <text evidence="1">The sequence shown here is derived from an EMBL/GenBank/DDBJ whole genome shotgun (WGS) entry which is preliminary data.</text>
</comment>
<evidence type="ECO:0000313" key="2">
    <source>
        <dbReference type="Proteomes" id="UP001151760"/>
    </source>
</evidence>
<dbReference type="Proteomes" id="UP001151760">
    <property type="component" value="Unassembled WGS sequence"/>
</dbReference>
<accession>A0ABQ5CYQ3</accession>